<protein>
    <recommendedName>
        <fullName evidence="3">DAZ-associated protein 2</fullName>
    </recommendedName>
    <alternativeName>
        <fullName evidence="8">Deleted in azoospermia-associated protein 2</fullName>
    </alternativeName>
    <alternativeName>
        <fullName evidence="9">Proline-rich transcript in brain protein</fullName>
    </alternativeName>
</protein>
<evidence type="ECO:0000256" key="2">
    <source>
        <dbReference type="ARBA" id="ARBA00004324"/>
    </source>
</evidence>
<dbReference type="EMBL" id="CAJHJT010000012">
    <property type="protein sequence ID" value="CAD7000358.1"/>
    <property type="molecule type" value="Genomic_DNA"/>
</dbReference>
<dbReference type="AlphaFoldDB" id="W8CE29"/>
<sequence length="165" mass="17715">MSNNKEIASSSLPTAPESINEVASGGYNYRPPPPSYEESQRMYTSSAANVAPKQMSSNSYMPSYATNNSPHQIPTTNYIQNYAASPPPPPQYYQHHYVSATCPPTFSVPNEPHVLSLAPGAKIRTTSAGAVSIPPPPPGCAPTAAQYALMQGQPVLVKKTKRSFF</sequence>
<reference evidence="13" key="1">
    <citation type="submission" date="2013-07" db="EMBL/GenBank/DDBJ databases">
        <authorList>
            <person name="Geib S."/>
        </authorList>
    </citation>
    <scope>NUCLEOTIDE SEQUENCE</scope>
</reference>
<dbReference type="EMBL" id="GAMC01000916">
    <property type="protein sequence ID" value="JAC05640.1"/>
    <property type="molecule type" value="mRNA"/>
</dbReference>
<keyword evidence="5" id="KW-0597">Phosphoprotein</keyword>
<dbReference type="PANTHER" id="PTHR31638:SF3">
    <property type="entry name" value="DAZ-ASSOCIATED PROTEIN 2"/>
    <property type="match status" value="1"/>
</dbReference>
<keyword evidence="4" id="KW-0963">Cytoplasm</keyword>
<gene>
    <name evidence="12" type="ORF">CCAP1982_LOCUS8840</name>
</gene>
<feature type="compositionally biased region" description="Polar residues" evidence="11">
    <location>
        <begin position="41"/>
        <end position="72"/>
    </location>
</feature>
<dbReference type="Pfam" id="PF11029">
    <property type="entry name" value="DAZAP2"/>
    <property type="match status" value="1"/>
</dbReference>
<keyword evidence="14" id="KW-1185">Reference proteome</keyword>
<evidence type="ECO:0000313" key="12">
    <source>
        <dbReference type="EMBL" id="CAD7000358.1"/>
    </source>
</evidence>
<reference evidence="13" key="2">
    <citation type="journal article" date="2014" name="BMC Genomics">
        <title>A genomic perspective to assessing quality of mass-reared SIT flies used in Mediterranean fruit fly (Ceratitis capitata) eradication in California.</title>
        <authorList>
            <person name="Calla B."/>
            <person name="Hall B."/>
            <person name="Hou S."/>
            <person name="Geib S.M."/>
        </authorList>
    </citation>
    <scope>NUCLEOTIDE SEQUENCE</scope>
</reference>
<evidence type="ECO:0000256" key="10">
    <source>
        <dbReference type="ARBA" id="ARBA00045449"/>
    </source>
</evidence>
<keyword evidence="6" id="KW-0832">Ubl conjugation</keyword>
<dbReference type="PANTHER" id="PTHR31638">
    <property type="entry name" value="DAZ-ASSOCIATED PROTEIN 2"/>
    <property type="match status" value="1"/>
</dbReference>
<evidence type="ECO:0000256" key="3">
    <source>
        <dbReference type="ARBA" id="ARBA00014066"/>
    </source>
</evidence>
<evidence type="ECO:0000256" key="1">
    <source>
        <dbReference type="ARBA" id="ARBA00004210"/>
    </source>
</evidence>
<dbReference type="GO" id="GO:0016607">
    <property type="term" value="C:nuclear speck"/>
    <property type="evidence" value="ECO:0007669"/>
    <property type="project" value="UniProtKB-SubCell"/>
</dbReference>
<dbReference type="GO" id="GO:0010494">
    <property type="term" value="C:cytoplasmic stress granule"/>
    <property type="evidence" value="ECO:0007669"/>
    <property type="project" value="UniProtKB-SubCell"/>
</dbReference>
<proteinExistence type="evidence at transcript level"/>
<comment type="subcellular location">
    <subcellularLocation>
        <location evidence="1">Cytoplasm</location>
        <location evidence="1">Stress granule</location>
    </subcellularLocation>
    <subcellularLocation>
        <location evidence="2">Nucleus speckle</location>
    </subcellularLocation>
</comment>
<evidence type="ECO:0000256" key="11">
    <source>
        <dbReference type="SAM" id="MobiDB-lite"/>
    </source>
</evidence>
<evidence type="ECO:0000256" key="5">
    <source>
        <dbReference type="ARBA" id="ARBA00022553"/>
    </source>
</evidence>
<feature type="region of interest" description="Disordered" evidence="11">
    <location>
        <begin position="1"/>
        <end position="72"/>
    </location>
</feature>
<evidence type="ECO:0000256" key="9">
    <source>
        <dbReference type="ARBA" id="ARBA00034352"/>
    </source>
</evidence>
<dbReference type="OrthoDB" id="7969459at2759"/>
<dbReference type="InterPro" id="IPR022730">
    <property type="entry name" value="DAZ_assoc-2"/>
</dbReference>
<evidence type="ECO:0000256" key="8">
    <source>
        <dbReference type="ARBA" id="ARBA00032174"/>
    </source>
</evidence>
<organism evidence="13">
    <name type="scientific">Ceratitis capitata</name>
    <name type="common">Mediterranean fruit fly</name>
    <name type="synonym">Tephritis capitata</name>
    <dbReference type="NCBI Taxonomy" id="7213"/>
    <lineage>
        <taxon>Eukaryota</taxon>
        <taxon>Metazoa</taxon>
        <taxon>Ecdysozoa</taxon>
        <taxon>Arthropoda</taxon>
        <taxon>Hexapoda</taxon>
        <taxon>Insecta</taxon>
        <taxon>Pterygota</taxon>
        <taxon>Neoptera</taxon>
        <taxon>Endopterygota</taxon>
        <taxon>Diptera</taxon>
        <taxon>Brachycera</taxon>
        <taxon>Muscomorpha</taxon>
        <taxon>Tephritoidea</taxon>
        <taxon>Tephritidae</taxon>
        <taxon>Ceratitis</taxon>
        <taxon>Ceratitis</taxon>
    </lineage>
</organism>
<reference evidence="12" key="3">
    <citation type="submission" date="2020-11" db="EMBL/GenBank/DDBJ databases">
        <authorList>
            <person name="Whitehead M."/>
        </authorList>
    </citation>
    <scope>NUCLEOTIDE SEQUENCE</scope>
    <source>
        <strain evidence="12">EGII</strain>
    </source>
</reference>
<evidence type="ECO:0000256" key="4">
    <source>
        <dbReference type="ARBA" id="ARBA00022490"/>
    </source>
</evidence>
<comment type="function">
    <text evidence="10">In unstressed cells, promotes SIAH1-mediated polyubiquitination and degradation of the serine/threonine-protein kinase HIPK2, probably by acting as a loading factor that potentiates complex formation between HIPK2 and ubiquitin ligase SIAH1. In response to DNA damage, localizes to the nucleus following phosphorylation by HIPK2 and modulates the expression of a subset of TP53/p53 target genes by binding to TP53 at target gene promoters. This limits the expression of a number of cell death-mediating TP53 target genes, reducing DNA damage-induced cell death. Enhances the binding of transcription factor TCF7L2/TCF4, a Wnt signaling pathway effector, to the promoters of target genes. Plays a role in stress granule formation.</text>
</comment>
<accession>W8CE29</accession>
<evidence type="ECO:0000256" key="7">
    <source>
        <dbReference type="ARBA" id="ARBA00023242"/>
    </source>
</evidence>
<dbReference type="Proteomes" id="UP000606786">
    <property type="component" value="Unassembled WGS sequence"/>
</dbReference>
<keyword evidence="7" id="KW-0539">Nucleus</keyword>
<evidence type="ECO:0000256" key="6">
    <source>
        <dbReference type="ARBA" id="ARBA00022843"/>
    </source>
</evidence>
<evidence type="ECO:0000313" key="14">
    <source>
        <dbReference type="Proteomes" id="UP000606786"/>
    </source>
</evidence>
<evidence type="ECO:0000313" key="13">
    <source>
        <dbReference type="EMBL" id="JAC05640.1"/>
    </source>
</evidence>
<name>W8CE29_CERCA</name>
<feature type="compositionally biased region" description="Polar residues" evidence="11">
    <location>
        <begin position="1"/>
        <end position="13"/>
    </location>
</feature>
<dbReference type="KEGG" id="ccat:101449294"/>